<protein>
    <submittedName>
        <fullName evidence="2">Nuclear transport factor 2 family protein</fullName>
    </submittedName>
</protein>
<evidence type="ECO:0000313" key="3">
    <source>
        <dbReference type="Proteomes" id="UP001595909"/>
    </source>
</evidence>
<dbReference type="SUPFAM" id="SSF54427">
    <property type="entry name" value="NTF2-like"/>
    <property type="match status" value="1"/>
</dbReference>
<feature type="domain" description="SnoaL-like" evidence="1">
    <location>
        <begin position="14"/>
        <end position="106"/>
    </location>
</feature>
<reference evidence="3" key="1">
    <citation type="journal article" date="2019" name="Int. J. Syst. Evol. Microbiol.">
        <title>The Global Catalogue of Microorganisms (GCM) 10K type strain sequencing project: providing services to taxonomists for standard genome sequencing and annotation.</title>
        <authorList>
            <consortium name="The Broad Institute Genomics Platform"/>
            <consortium name="The Broad Institute Genome Sequencing Center for Infectious Disease"/>
            <person name="Wu L."/>
            <person name="Ma J."/>
        </authorList>
    </citation>
    <scope>NUCLEOTIDE SEQUENCE [LARGE SCALE GENOMIC DNA]</scope>
    <source>
        <strain evidence="3">CCUG 50347</strain>
    </source>
</reference>
<dbReference type="InterPro" id="IPR032710">
    <property type="entry name" value="NTF2-like_dom_sf"/>
</dbReference>
<evidence type="ECO:0000313" key="2">
    <source>
        <dbReference type="EMBL" id="MFC4830911.1"/>
    </source>
</evidence>
<name>A0ABV9R9S7_9PSEU</name>
<proteinExistence type="predicted"/>
<sequence>MTTTTHRTPADTMTAYFDAWQRHDAESLRDVLADDVVFDGPMGHVEGLEDNVASLRGLFGIVTAVTIRHVFVDGPEVATIYDLHTTATEAPMLTVNWAHVVDGRVTGIRAVFDPRPLLST</sequence>
<comment type="caution">
    <text evidence="2">The sequence shown here is derived from an EMBL/GenBank/DDBJ whole genome shotgun (WGS) entry which is preliminary data.</text>
</comment>
<gene>
    <name evidence="2" type="ORF">ACFPEL_00695</name>
</gene>
<accession>A0ABV9R9S7</accession>
<dbReference type="Gene3D" id="3.10.450.50">
    <property type="match status" value="1"/>
</dbReference>
<organism evidence="2 3">
    <name type="scientific">Actinomycetospora chibensis</name>
    <dbReference type="NCBI Taxonomy" id="663606"/>
    <lineage>
        <taxon>Bacteria</taxon>
        <taxon>Bacillati</taxon>
        <taxon>Actinomycetota</taxon>
        <taxon>Actinomycetes</taxon>
        <taxon>Pseudonocardiales</taxon>
        <taxon>Pseudonocardiaceae</taxon>
        <taxon>Actinomycetospora</taxon>
    </lineage>
</organism>
<dbReference type="Pfam" id="PF12680">
    <property type="entry name" value="SnoaL_2"/>
    <property type="match status" value="1"/>
</dbReference>
<keyword evidence="3" id="KW-1185">Reference proteome</keyword>
<dbReference type="InterPro" id="IPR037401">
    <property type="entry name" value="SnoaL-like"/>
</dbReference>
<dbReference type="EMBL" id="JBHSIM010000001">
    <property type="protein sequence ID" value="MFC4830911.1"/>
    <property type="molecule type" value="Genomic_DNA"/>
</dbReference>
<evidence type="ECO:0000259" key="1">
    <source>
        <dbReference type="Pfam" id="PF12680"/>
    </source>
</evidence>
<dbReference type="Proteomes" id="UP001595909">
    <property type="component" value="Unassembled WGS sequence"/>
</dbReference>
<dbReference type="RefSeq" id="WP_274188975.1">
    <property type="nucleotide sequence ID" value="NZ_BAABHN010000001.1"/>
</dbReference>